<dbReference type="Pfam" id="PF13439">
    <property type="entry name" value="Glyco_transf_4"/>
    <property type="match status" value="1"/>
</dbReference>
<dbReference type="Pfam" id="PF00534">
    <property type="entry name" value="Glycos_transf_1"/>
    <property type="match status" value="1"/>
</dbReference>
<evidence type="ECO:0000256" key="2">
    <source>
        <dbReference type="ARBA" id="ARBA00022679"/>
    </source>
</evidence>
<dbReference type="InterPro" id="IPR001296">
    <property type="entry name" value="Glyco_trans_1"/>
</dbReference>
<evidence type="ECO:0000259" key="3">
    <source>
        <dbReference type="Pfam" id="PF00534"/>
    </source>
</evidence>
<dbReference type="PANTHER" id="PTHR12526">
    <property type="entry name" value="GLYCOSYLTRANSFERASE"/>
    <property type="match status" value="1"/>
</dbReference>
<dbReference type="InterPro" id="IPR028098">
    <property type="entry name" value="Glyco_trans_4-like_N"/>
</dbReference>
<evidence type="ECO:0000313" key="5">
    <source>
        <dbReference type="EMBL" id="SFQ62869.1"/>
    </source>
</evidence>
<dbReference type="PANTHER" id="PTHR12526:SF510">
    <property type="entry name" value="D-INOSITOL 3-PHOSPHATE GLYCOSYLTRANSFERASE"/>
    <property type="match status" value="1"/>
</dbReference>
<keyword evidence="2 5" id="KW-0808">Transferase</keyword>
<proteinExistence type="predicted"/>
<dbReference type="GO" id="GO:0016757">
    <property type="term" value="F:glycosyltransferase activity"/>
    <property type="evidence" value="ECO:0007669"/>
    <property type="project" value="UniProtKB-KW"/>
</dbReference>
<evidence type="ECO:0000256" key="1">
    <source>
        <dbReference type="ARBA" id="ARBA00022676"/>
    </source>
</evidence>
<dbReference type="AlphaFoldDB" id="A0A1I6A2D5"/>
<organism evidence="5 6">
    <name type="scientific">Roseivivax halotolerans</name>
    <dbReference type="NCBI Taxonomy" id="93684"/>
    <lineage>
        <taxon>Bacteria</taxon>
        <taxon>Pseudomonadati</taxon>
        <taxon>Pseudomonadota</taxon>
        <taxon>Alphaproteobacteria</taxon>
        <taxon>Rhodobacterales</taxon>
        <taxon>Roseobacteraceae</taxon>
        <taxon>Roseivivax</taxon>
    </lineage>
</organism>
<dbReference type="CDD" id="cd03811">
    <property type="entry name" value="GT4_GT28_WabH-like"/>
    <property type="match status" value="1"/>
</dbReference>
<keyword evidence="6" id="KW-1185">Reference proteome</keyword>
<dbReference type="RefSeq" id="WP_217646736.1">
    <property type="nucleotide sequence ID" value="NZ_FOXV01000014.1"/>
</dbReference>
<feature type="domain" description="Glycosyltransferase subfamily 4-like N-terminal" evidence="4">
    <location>
        <begin position="18"/>
        <end position="178"/>
    </location>
</feature>
<keyword evidence="1" id="KW-0328">Glycosyltransferase</keyword>
<reference evidence="6" key="1">
    <citation type="submission" date="2016-10" db="EMBL/GenBank/DDBJ databases">
        <authorList>
            <person name="Varghese N."/>
            <person name="Submissions S."/>
        </authorList>
    </citation>
    <scope>NUCLEOTIDE SEQUENCE [LARGE SCALE GENOMIC DNA]</scope>
    <source>
        <strain evidence="6">JCM 10271</strain>
    </source>
</reference>
<dbReference type="Proteomes" id="UP000243106">
    <property type="component" value="Unassembled WGS sequence"/>
</dbReference>
<gene>
    <name evidence="5" type="ORF">SAMN05421853_11455</name>
</gene>
<name>A0A1I6A2D5_9RHOB</name>
<dbReference type="Gene3D" id="3.40.50.2000">
    <property type="entry name" value="Glycogen Phosphorylase B"/>
    <property type="match status" value="2"/>
</dbReference>
<dbReference type="STRING" id="93684.SAMN05421853_11455"/>
<dbReference type="SUPFAM" id="SSF53756">
    <property type="entry name" value="UDP-Glycosyltransferase/glycogen phosphorylase"/>
    <property type="match status" value="1"/>
</dbReference>
<dbReference type="EMBL" id="FOXV01000014">
    <property type="protein sequence ID" value="SFQ62869.1"/>
    <property type="molecule type" value="Genomic_DNA"/>
</dbReference>
<accession>A0A1I6A2D5</accession>
<sequence>MTVPGQRISILLPDLRGGGAERISIVLAHEFARAGHQVEFVLRQARGELLDEARQSFSVVDLDTARVRSVLRKLVTYLRQRQPDVLLAAMWPLTCIAPVASRLAGLRCKVLVSEHGILSAQYKDWGAAHRIALRATTGLGYRLAHRRIGVSDGVARDMAGLSSMAPDRFDTIYNPVPPRAEPSEAAIAAAEALWNAPPGQRLVTVGTMKAVKNHPLLLRAFAQLPRPGARLMFVGDGSERDALVSLAQELGVADRVIFAGFHPDPSPFYRTADLFALSSNYEGFGNVIVEALSCGTPVVSTDCPSGPNEILEGGRYGRLVPVGDEQALAQAMSDALAAPVDRDALIQRAADFAPAIAAQGYLALLDLT</sequence>
<evidence type="ECO:0000259" key="4">
    <source>
        <dbReference type="Pfam" id="PF13439"/>
    </source>
</evidence>
<feature type="domain" description="Glycosyl transferase family 1" evidence="3">
    <location>
        <begin position="202"/>
        <end position="350"/>
    </location>
</feature>
<protein>
    <submittedName>
        <fullName evidence="5">Glycosyltransferase involved in cell wall bisynthesis</fullName>
    </submittedName>
</protein>
<evidence type="ECO:0000313" key="6">
    <source>
        <dbReference type="Proteomes" id="UP000243106"/>
    </source>
</evidence>